<dbReference type="Pfam" id="PF00296">
    <property type="entry name" value="Bac_luciferase"/>
    <property type="match status" value="1"/>
</dbReference>
<sequence length="335" mass="37241">MKVGIFLTNQQRPGTDQVRALGEQLTLLRAARDGGWDSVFAGQHYLSEGVTHIQPLPYLARLAAEAGEMRVGIGILLLALQNPVEVAENYAALDVVTGGRLIFGVGLGYREVEYNALGVPPEDKVRRFEANLGIVRRLWAGETVDADLPWCRLDGAKLGLLPVQRPGPPVWMAANSDGAVRRAARLTGTWMINPHATVDTISRQADLFRAEAAAHGRPEPAERPAMREIFCAEDRATALERAMPYLSDKYRTYAQWGQHRVMPGRESFDIPYEQLAEQRFVVGSPEDCVRALLPWRDELGVDHLILRTQWAGMPVEHSLRSVELLSREVLPVLRG</sequence>
<keyword evidence="3" id="KW-1185">Reference proteome</keyword>
<dbReference type="RefSeq" id="WP_110335829.1">
    <property type="nucleotide sequence ID" value="NZ_JBHVKT010000016.1"/>
</dbReference>
<feature type="domain" description="Luciferase-like" evidence="1">
    <location>
        <begin position="1"/>
        <end position="303"/>
    </location>
</feature>
<evidence type="ECO:0000259" key="1">
    <source>
        <dbReference type="Pfam" id="PF00296"/>
    </source>
</evidence>
<accession>A0A318LMN3</accession>
<dbReference type="GO" id="GO:0005829">
    <property type="term" value="C:cytosol"/>
    <property type="evidence" value="ECO:0007669"/>
    <property type="project" value="TreeGrafter"/>
</dbReference>
<dbReference type="Proteomes" id="UP000247892">
    <property type="component" value="Unassembled WGS sequence"/>
</dbReference>
<gene>
    <name evidence="2" type="ORF">BA062_10105</name>
</gene>
<dbReference type="InterPro" id="IPR036661">
    <property type="entry name" value="Luciferase-like_sf"/>
</dbReference>
<name>A0A318LMN3_9PSEU</name>
<reference evidence="2 3" key="1">
    <citation type="submission" date="2016-07" db="EMBL/GenBank/DDBJ databases">
        <title>Draft genome sequence of Prauserella sp. YIM 121212, isolated from alkaline soil.</title>
        <authorList>
            <person name="Ruckert C."/>
            <person name="Albersmeier A."/>
            <person name="Jiang C.-L."/>
            <person name="Jiang Y."/>
            <person name="Kalinowski J."/>
            <person name="Schneider O."/>
            <person name="Winkler A."/>
            <person name="Zotchev S.B."/>
        </authorList>
    </citation>
    <scope>NUCLEOTIDE SEQUENCE [LARGE SCALE GENOMIC DNA]</scope>
    <source>
        <strain evidence="2 3">YIM 121212</strain>
    </source>
</reference>
<dbReference type="PANTHER" id="PTHR30137:SF6">
    <property type="entry name" value="LUCIFERASE-LIKE MONOOXYGENASE"/>
    <property type="match status" value="1"/>
</dbReference>
<dbReference type="GO" id="GO:0016705">
    <property type="term" value="F:oxidoreductase activity, acting on paired donors, with incorporation or reduction of molecular oxygen"/>
    <property type="evidence" value="ECO:0007669"/>
    <property type="project" value="InterPro"/>
</dbReference>
<dbReference type="OrthoDB" id="5169673at2"/>
<dbReference type="Gene3D" id="3.20.20.30">
    <property type="entry name" value="Luciferase-like domain"/>
    <property type="match status" value="1"/>
</dbReference>
<evidence type="ECO:0000313" key="2">
    <source>
        <dbReference type="EMBL" id="PXY35822.1"/>
    </source>
</evidence>
<proteinExistence type="predicted"/>
<evidence type="ECO:0000313" key="3">
    <source>
        <dbReference type="Proteomes" id="UP000247892"/>
    </source>
</evidence>
<comment type="caution">
    <text evidence="2">The sequence shown here is derived from an EMBL/GenBank/DDBJ whole genome shotgun (WGS) entry which is preliminary data.</text>
</comment>
<dbReference type="SUPFAM" id="SSF51679">
    <property type="entry name" value="Bacterial luciferase-like"/>
    <property type="match status" value="1"/>
</dbReference>
<protein>
    <submittedName>
        <fullName evidence="2">Luciferase</fullName>
    </submittedName>
</protein>
<organism evidence="2 3">
    <name type="scientific">Prauserella flavalba</name>
    <dbReference type="NCBI Taxonomy" id="1477506"/>
    <lineage>
        <taxon>Bacteria</taxon>
        <taxon>Bacillati</taxon>
        <taxon>Actinomycetota</taxon>
        <taxon>Actinomycetes</taxon>
        <taxon>Pseudonocardiales</taxon>
        <taxon>Pseudonocardiaceae</taxon>
        <taxon>Prauserella</taxon>
    </lineage>
</organism>
<dbReference type="AlphaFoldDB" id="A0A318LMN3"/>
<dbReference type="InterPro" id="IPR050766">
    <property type="entry name" value="Bact_Lucif_Oxidored"/>
</dbReference>
<dbReference type="EMBL" id="MASU01000005">
    <property type="protein sequence ID" value="PXY35822.1"/>
    <property type="molecule type" value="Genomic_DNA"/>
</dbReference>
<dbReference type="PANTHER" id="PTHR30137">
    <property type="entry name" value="LUCIFERASE-LIKE MONOOXYGENASE"/>
    <property type="match status" value="1"/>
</dbReference>
<dbReference type="InterPro" id="IPR011251">
    <property type="entry name" value="Luciferase-like_dom"/>
</dbReference>